<dbReference type="InterPro" id="IPR029069">
    <property type="entry name" value="HotDog_dom_sf"/>
</dbReference>
<evidence type="ECO:0000256" key="2">
    <source>
        <dbReference type="ARBA" id="ARBA00022801"/>
    </source>
</evidence>
<dbReference type="CDD" id="cd00586">
    <property type="entry name" value="4HBT"/>
    <property type="match status" value="1"/>
</dbReference>
<comment type="caution">
    <text evidence="3">The sequence shown here is derived from an EMBL/GenBank/DDBJ whole genome shotgun (WGS) entry which is preliminary data.</text>
</comment>
<gene>
    <name evidence="3" type="ORF">FNU79_04875</name>
</gene>
<dbReference type="Gene3D" id="3.10.129.10">
    <property type="entry name" value="Hotdog Thioesterase"/>
    <property type="match status" value="1"/>
</dbReference>
<proteinExistence type="inferred from homology"/>
<organism evidence="3 4">
    <name type="scientific">Deinococcus detaillensis</name>
    <dbReference type="NCBI Taxonomy" id="2592048"/>
    <lineage>
        <taxon>Bacteria</taxon>
        <taxon>Thermotogati</taxon>
        <taxon>Deinococcota</taxon>
        <taxon>Deinococci</taxon>
        <taxon>Deinococcales</taxon>
        <taxon>Deinococcaceae</taxon>
        <taxon>Deinococcus</taxon>
    </lineage>
</organism>
<dbReference type="NCBIfam" id="TIGR00051">
    <property type="entry name" value="YbgC/FadM family acyl-CoA thioesterase"/>
    <property type="match status" value="1"/>
</dbReference>
<comment type="similarity">
    <text evidence="1">Belongs to the 4-hydroxybenzoyl-CoA thioesterase family.</text>
</comment>
<dbReference type="SUPFAM" id="SSF54637">
    <property type="entry name" value="Thioesterase/thiol ester dehydrase-isomerase"/>
    <property type="match status" value="1"/>
</dbReference>
<dbReference type="RefSeq" id="WP_143719769.1">
    <property type="nucleotide sequence ID" value="NZ_VKDB01000003.1"/>
</dbReference>
<keyword evidence="4" id="KW-1185">Reference proteome</keyword>
<dbReference type="PIRSF" id="PIRSF003230">
    <property type="entry name" value="YbgC"/>
    <property type="match status" value="1"/>
</dbReference>
<dbReference type="Pfam" id="PF13279">
    <property type="entry name" value="4HBT_2"/>
    <property type="match status" value="1"/>
</dbReference>
<dbReference type="InterPro" id="IPR050563">
    <property type="entry name" value="4-hydroxybenzoyl-CoA_TE"/>
</dbReference>
<dbReference type="Proteomes" id="UP000316092">
    <property type="component" value="Unassembled WGS sequence"/>
</dbReference>
<dbReference type="GO" id="GO:0047617">
    <property type="term" value="F:fatty acyl-CoA hydrolase activity"/>
    <property type="evidence" value="ECO:0007669"/>
    <property type="project" value="TreeGrafter"/>
</dbReference>
<dbReference type="PANTHER" id="PTHR31793">
    <property type="entry name" value="4-HYDROXYBENZOYL-COA THIOESTERASE FAMILY MEMBER"/>
    <property type="match status" value="1"/>
</dbReference>
<accession>A0A553V449</accession>
<sequence length="132" mass="15029">MTIQQLSEIRVRYAETDAMAVAHHANYPIWFEVGRSELMRTLGVPYSEIEARGLFFMLSSLEVHYRAAARYDDLLTLTTNVETVQSRAVTFAYTLKCGETLVATGKTHHITTDKNYKIARIPEDILPHLRGN</sequence>
<dbReference type="EMBL" id="VKDB01000003">
    <property type="protein sequence ID" value="TSA87225.1"/>
    <property type="molecule type" value="Genomic_DNA"/>
</dbReference>
<dbReference type="PANTHER" id="PTHR31793:SF27">
    <property type="entry name" value="NOVEL THIOESTERASE SUPERFAMILY DOMAIN AND SAPOSIN A-TYPE DOMAIN CONTAINING PROTEIN (0610012H03RIK)"/>
    <property type="match status" value="1"/>
</dbReference>
<evidence type="ECO:0000313" key="3">
    <source>
        <dbReference type="EMBL" id="TSA87225.1"/>
    </source>
</evidence>
<evidence type="ECO:0000256" key="1">
    <source>
        <dbReference type="ARBA" id="ARBA00005953"/>
    </source>
</evidence>
<reference evidence="3 4" key="1">
    <citation type="submission" date="2019-07" db="EMBL/GenBank/DDBJ databases">
        <title>Deinococcus detaillus sp. nov., isolated from humus soil in Antarctica.</title>
        <authorList>
            <person name="Zhang K."/>
        </authorList>
    </citation>
    <scope>NUCLEOTIDE SEQUENCE [LARGE SCALE GENOMIC DNA]</scope>
    <source>
        <strain evidence="3 4">H1</strain>
    </source>
</reference>
<dbReference type="InterPro" id="IPR006684">
    <property type="entry name" value="YbgC/YbaW"/>
</dbReference>
<dbReference type="AlphaFoldDB" id="A0A553V449"/>
<evidence type="ECO:0000313" key="4">
    <source>
        <dbReference type="Proteomes" id="UP000316092"/>
    </source>
</evidence>
<dbReference type="OrthoDB" id="9800856at2"/>
<protein>
    <submittedName>
        <fullName evidence="3">Acyl-CoA thioesterase</fullName>
    </submittedName>
</protein>
<keyword evidence="2" id="KW-0378">Hydrolase</keyword>
<name>A0A553V449_9DEIO</name>